<dbReference type="InterPro" id="IPR019361">
    <property type="entry name" value="HPF1"/>
</dbReference>
<evidence type="ECO:0000256" key="2">
    <source>
        <dbReference type="ARBA" id="ARBA00022454"/>
    </source>
</evidence>
<dbReference type="PANTHER" id="PTHR13386">
    <property type="entry name" value="HISTONE PARYLATION FACTOR 1"/>
    <property type="match status" value="1"/>
</dbReference>
<dbReference type="Proteomes" id="UP000004508">
    <property type="component" value="Unassembled WGS sequence"/>
</dbReference>
<proteinExistence type="predicted"/>
<dbReference type="GO" id="GO:0006974">
    <property type="term" value="P:DNA damage response"/>
    <property type="evidence" value="ECO:0007669"/>
    <property type="project" value="InterPro"/>
</dbReference>
<reference evidence="3 4" key="1">
    <citation type="journal article" date="2011" name="Stand. Genomic Sci.">
        <title>Non-contiguous finished genome sequence and contextual data of the filamentous soil bacterium Ktedonobacter racemifer type strain (SOSP1-21).</title>
        <authorList>
            <person name="Chang Y.J."/>
            <person name="Land M."/>
            <person name="Hauser L."/>
            <person name="Chertkov O."/>
            <person name="Del Rio T.G."/>
            <person name="Nolan M."/>
            <person name="Copeland A."/>
            <person name="Tice H."/>
            <person name="Cheng J.F."/>
            <person name="Lucas S."/>
            <person name="Han C."/>
            <person name="Goodwin L."/>
            <person name="Pitluck S."/>
            <person name="Ivanova N."/>
            <person name="Ovchinikova G."/>
            <person name="Pati A."/>
            <person name="Chen A."/>
            <person name="Palaniappan K."/>
            <person name="Mavromatis K."/>
            <person name="Liolios K."/>
            <person name="Brettin T."/>
            <person name="Fiebig A."/>
            <person name="Rohde M."/>
            <person name="Abt B."/>
            <person name="Goker M."/>
            <person name="Detter J.C."/>
            <person name="Woyke T."/>
            <person name="Bristow J."/>
            <person name="Eisen J.A."/>
            <person name="Markowitz V."/>
            <person name="Hugenholtz P."/>
            <person name="Kyrpides N.C."/>
            <person name="Klenk H.P."/>
            <person name="Lapidus A."/>
        </authorList>
    </citation>
    <scope>NUCLEOTIDE SEQUENCE [LARGE SCALE GENOMIC DNA]</scope>
    <source>
        <strain evidence="4">DSM 44963</strain>
    </source>
</reference>
<dbReference type="GO" id="GO:0005694">
    <property type="term" value="C:chromosome"/>
    <property type="evidence" value="ECO:0007669"/>
    <property type="project" value="UniProtKB-SubCell"/>
</dbReference>
<dbReference type="STRING" id="485913.Krac_0917"/>
<dbReference type="eggNOG" id="ENOG5032V4X">
    <property type="taxonomic scope" value="Bacteria"/>
</dbReference>
<comment type="caution">
    <text evidence="3">The sequence shown here is derived from an EMBL/GenBank/DDBJ whole genome shotgun (WGS) entry which is preliminary data.</text>
</comment>
<dbReference type="RefSeq" id="WP_007922832.1">
    <property type="nucleotide sequence ID" value="NZ_ADVG01000005.1"/>
</dbReference>
<dbReference type="GO" id="GO:0042393">
    <property type="term" value="F:histone binding"/>
    <property type="evidence" value="ECO:0007669"/>
    <property type="project" value="InterPro"/>
</dbReference>
<organism evidence="3 4">
    <name type="scientific">Ktedonobacter racemifer DSM 44963</name>
    <dbReference type="NCBI Taxonomy" id="485913"/>
    <lineage>
        <taxon>Bacteria</taxon>
        <taxon>Bacillati</taxon>
        <taxon>Chloroflexota</taxon>
        <taxon>Ktedonobacteria</taxon>
        <taxon>Ktedonobacterales</taxon>
        <taxon>Ktedonobacteraceae</taxon>
        <taxon>Ktedonobacter</taxon>
    </lineage>
</organism>
<dbReference type="Pfam" id="PF10228">
    <property type="entry name" value="HPF1"/>
    <property type="match status" value="1"/>
</dbReference>
<dbReference type="EMBL" id="ADVG01000005">
    <property type="protein sequence ID" value="EFH80326.1"/>
    <property type="molecule type" value="Genomic_DNA"/>
</dbReference>
<accession>D6U5R5</accession>
<name>D6U5R5_KTERA</name>
<dbReference type="GO" id="GO:0072572">
    <property type="term" value="F:poly-ADP-D-ribose binding"/>
    <property type="evidence" value="ECO:0007669"/>
    <property type="project" value="TreeGrafter"/>
</dbReference>
<keyword evidence="4" id="KW-1185">Reference proteome</keyword>
<sequence>MNEHGSDHPDQQKEALQYQHWQAEYQLWRQKHLPPTDALALLRSEAREVTAVLQEPMRAWIMQSYGLLLPDHIFTFWTFWLGLGPIEREAITRFIYPAGLFSFFEEGGRERTPREGLDHRLAWRYYLDPPEFLTVLTGDADGLHYGLWYDTPHALPSFVAGYYSRDADAIRYAGRTLLEVLHATVERTERDWYPPANVREGEEDLFPTWLLRDAITEYETIDQRERGNASLEVFIHDALQERLATYNGIGVRVPPPYNQSVPQPCHVVYEAIRSDAPEVTTWITEAEQACEKGQPAFALVLGHDLHWLSAGQPHREEAAWRLLTRAYEVLGYDALATIATLHHQHRNLPSVQIY</sequence>
<dbReference type="InParanoid" id="D6U5R5"/>
<evidence type="ECO:0000313" key="3">
    <source>
        <dbReference type="EMBL" id="EFH80326.1"/>
    </source>
</evidence>
<dbReference type="PANTHER" id="PTHR13386:SF1">
    <property type="entry name" value="HISTONE PARYLATION FACTOR 1"/>
    <property type="match status" value="1"/>
</dbReference>
<dbReference type="AlphaFoldDB" id="D6U5R5"/>
<protein>
    <submittedName>
        <fullName evidence="3">Uncharacterized protein</fullName>
    </submittedName>
</protein>
<evidence type="ECO:0000256" key="1">
    <source>
        <dbReference type="ARBA" id="ARBA00004286"/>
    </source>
</evidence>
<keyword evidence="2" id="KW-0158">Chromosome</keyword>
<comment type="subcellular location">
    <subcellularLocation>
        <location evidence="1">Chromosome</location>
    </subcellularLocation>
</comment>
<dbReference type="OrthoDB" id="5493242at2"/>
<evidence type="ECO:0000313" key="4">
    <source>
        <dbReference type="Proteomes" id="UP000004508"/>
    </source>
</evidence>
<gene>
    <name evidence="3" type="ORF">Krac_0917</name>
</gene>